<dbReference type="Proteomes" id="UP000004014">
    <property type="component" value="Unassembled WGS sequence"/>
</dbReference>
<sequence length="43" mass="4900">MEVGNKANTVRNNNKGQIWSVKHELLRFAKQILSPTFNSPLDC</sequence>
<dbReference type="AlphaFoldDB" id="A0AA87F8Q7"/>
<evidence type="ECO:0000313" key="1">
    <source>
        <dbReference type="EMBL" id="EHC03217.1"/>
    </source>
</evidence>
<evidence type="ECO:0000313" key="2">
    <source>
        <dbReference type="Proteomes" id="UP000004014"/>
    </source>
</evidence>
<protein>
    <submittedName>
        <fullName evidence="1">Uncharacterized protein</fullName>
    </submittedName>
</protein>
<accession>A0AA87F8Q7</accession>
<comment type="caution">
    <text evidence="1">The sequence shown here is derived from an EMBL/GenBank/DDBJ whole genome shotgun (WGS) entry which is preliminary data.</text>
</comment>
<dbReference type="EMBL" id="AEYY01000022">
    <property type="protein sequence ID" value="EHC03217.1"/>
    <property type="molecule type" value="Genomic_DNA"/>
</dbReference>
<organism evidence="1 2">
    <name type="scientific">Streptococcus suis R61</name>
    <dbReference type="NCBI Taxonomy" id="996306"/>
    <lineage>
        <taxon>Bacteria</taxon>
        <taxon>Bacillati</taxon>
        <taxon>Bacillota</taxon>
        <taxon>Bacilli</taxon>
        <taxon>Lactobacillales</taxon>
        <taxon>Streptococcaceae</taxon>
        <taxon>Streptococcus</taxon>
    </lineage>
</organism>
<name>A0AA87F8Q7_STRSU</name>
<proteinExistence type="predicted"/>
<reference evidence="1 2" key="1">
    <citation type="submission" date="2011-03" db="EMBL/GenBank/DDBJ databases">
        <title>Deep-sequencing identification of multiple resistance mechanism for the high antibiotic-resistance strain Streptococcus suis R61.</title>
        <authorList>
            <person name="Hu P."/>
            <person name="Yang M."/>
            <person name="Jin M."/>
            <person name="Xiao J."/>
        </authorList>
    </citation>
    <scope>NUCLEOTIDE SEQUENCE [LARGE SCALE GENOMIC DNA]</scope>
    <source>
        <strain evidence="1 2">R61</strain>
    </source>
</reference>
<gene>
    <name evidence="1" type="ORF">SSUR61_0737</name>
</gene>